<protein>
    <submittedName>
        <fullName evidence="9">Peptide ABC transporter permease</fullName>
    </submittedName>
</protein>
<evidence type="ECO:0000256" key="4">
    <source>
        <dbReference type="ARBA" id="ARBA00022692"/>
    </source>
</evidence>
<reference evidence="9 10" key="1">
    <citation type="submission" date="2020-02" db="EMBL/GenBank/DDBJ databases">
        <title>Characterization of phylogenetic diversity of novel bifidobacterial species isolated in Czech ZOOs.</title>
        <authorList>
            <person name="Lugli G.A."/>
            <person name="Vera N.B."/>
            <person name="Ventura M."/>
        </authorList>
    </citation>
    <scope>NUCLEOTIDE SEQUENCE [LARGE SCALE GENOMIC DNA]</scope>
    <source>
        <strain evidence="9 10">DSM 109959</strain>
    </source>
</reference>
<evidence type="ECO:0000259" key="8">
    <source>
        <dbReference type="PROSITE" id="PS50928"/>
    </source>
</evidence>
<evidence type="ECO:0000256" key="6">
    <source>
        <dbReference type="ARBA" id="ARBA00023136"/>
    </source>
</evidence>
<dbReference type="EMBL" id="JAAIIG010000005">
    <property type="protein sequence ID" value="NMM98404.1"/>
    <property type="molecule type" value="Genomic_DNA"/>
</dbReference>
<dbReference type="CDD" id="cd06261">
    <property type="entry name" value="TM_PBP2"/>
    <property type="match status" value="1"/>
</dbReference>
<sequence>MTGYTAGALSLKSPKAIAAARGGMAQYVVQRLLQALFVVWAAFTLSFLLLYALPGNAATQKLQTSSYISQAQYEQLEHYYGLDQPLLTQYVKQLTGILHGDLGISVATGMPVSQLIGNALPQTLGLTLLALLIAITLAFVVSTLATVSRFATVRRICWALPAIGSSIPGFWIGLILLWLFSFSLHIFPGVGDGSFAAMILPAVTLSLRTGSLIAQVLTNSLDKEWHSPYMQTVRTVGYGRLAALFQQALPNASISVMTVIATHIGELLAGTVVVETVFSRNGIGRITQVAVTSQDMAVVQGVVIFTAAVYAGVNLVVDLLYPLVDPRIRNSSRRGRK</sequence>
<evidence type="ECO:0000313" key="10">
    <source>
        <dbReference type="Proteomes" id="UP000543419"/>
    </source>
</evidence>
<dbReference type="Pfam" id="PF19300">
    <property type="entry name" value="BPD_transp_1_N"/>
    <property type="match status" value="1"/>
</dbReference>
<evidence type="ECO:0000256" key="1">
    <source>
        <dbReference type="ARBA" id="ARBA00004651"/>
    </source>
</evidence>
<keyword evidence="3" id="KW-1003">Cell membrane</keyword>
<feature type="domain" description="ABC transmembrane type-1" evidence="8">
    <location>
        <begin position="120"/>
        <end position="321"/>
    </location>
</feature>
<dbReference type="PROSITE" id="PS50928">
    <property type="entry name" value="ABC_TM1"/>
    <property type="match status" value="1"/>
</dbReference>
<evidence type="ECO:0000256" key="2">
    <source>
        <dbReference type="ARBA" id="ARBA00022448"/>
    </source>
</evidence>
<keyword evidence="5 7" id="KW-1133">Transmembrane helix</keyword>
<keyword evidence="2 7" id="KW-0813">Transport</keyword>
<comment type="caution">
    <text evidence="9">The sequence shown here is derived from an EMBL/GenBank/DDBJ whole genome shotgun (WGS) entry which is preliminary data.</text>
</comment>
<comment type="similarity">
    <text evidence="7">Belongs to the binding-protein-dependent transport system permease family.</text>
</comment>
<dbReference type="InterPro" id="IPR045621">
    <property type="entry name" value="BPD_transp_1_N"/>
</dbReference>
<feature type="transmembrane region" description="Helical" evidence="7">
    <location>
        <begin position="124"/>
        <end position="145"/>
    </location>
</feature>
<dbReference type="SUPFAM" id="SSF161098">
    <property type="entry name" value="MetI-like"/>
    <property type="match status" value="1"/>
</dbReference>
<feature type="transmembrane region" description="Helical" evidence="7">
    <location>
        <begin position="186"/>
        <end position="207"/>
    </location>
</feature>
<evidence type="ECO:0000313" key="9">
    <source>
        <dbReference type="EMBL" id="NMM98404.1"/>
    </source>
</evidence>
<gene>
    <name evidence="9" type="ORF">G1C97_1356</name>
</gene>
<keyword evidence="4 7" id="KW-0812">Transmembrane</keyword>
<dbReference type="Proteomes" id="UP000543419">
    <property type="component" value="Unassembled WGS sequence"/>
</dbReference>
<organism evidence="9 10">
    <name type="scientific">Bifidobacterium olomucense</name>
    <dbReference type="NCBI Taxonomy" id="2675324"/>
    <lineage>
        <taxon>Bacteria</taxon>
        <taxon>Bacillati</taxon>
        <taxon>Actinomycetota</taxon>
        <taxon>Actinomycetes</taxon>
        <taxon>Bifidobacteriales</taxon>
        <taxon>Bifidobacteriaceae</taxon>
        <taxon>Bifidobacterium</taxon>
    </lineage>
</organism>
<name>A0A7Y0HXU3_9BIFI</name>
<keyword evidence="10" id="KW-1185">Reference proteome</keyword>
<dbReference type="PANTHER" id="PTHR43163:SF6">
    <property type="entry name" value="DIPEPTIDE TRANSPORT SYSTEM PERMEASE PROTEIN DPPB-RELATED"/>
    <property type="match status" value="1"/>
</dbReference>
<feature type="transmembrane region" description="Helical" evidence="7">
    <location>
        <begin position="298"/>
        <end position="324"/>
    </location>
</feature>
<dbReference type="InterPro" id="IPR035906">
    <property type="entry name" value="MetI-like_sf"/>
</dbReference>
<evidence type="ECO:0000256" key="3">
    <source>
        <dbReference type="ARBA" id="ARBA00022475"/>
    </source>
</evidence>
<dbReference type="InterPro" id="IPR000515">
    <property type="entry name" value="MetI-like"/>
</dbReference>
<dbReference type="Pfam" id="PF00528">
    <property type="entry name" value="BPD_transp_1"/>
    <property type="match status" value="1"/>
</dbReference>
<evidence type="ECO:0000256" key="7">
    <source>
        <dbReference type="RuleBase" id="RU363032"/>
    </source>
</evidence>
<evidence type="ECO:0000256" key="5">
    <source>
        <dbReference type="ARBA" id="ARBA00022989"/>
    </source>
</evidence>
<accession>A0A7Y0HXU3</accession>
<dbReference type="PANTHER" id="PTHR43163">
    <property type="entry name" value="DIPEPTIDE TRANSPORT SYSTEM PERMEASE PROTEIN DPPB-RELATED"/>
    <property type="match status" value="1"/>
</dbReference>
<feature type="transmembrane region" description="Helical" evidence="7">
    <location>
        <begin position="32"/>
        <end position="53"/>
    </location>
</feature>
<dbReference type="Gene3D" id="1.10.3720.10">
    <property type="entry name" value="MetI-like"/>
    <property type="match status" value="1"/>
</dbReference>
<keyword evidence="6 7" id="KW-0472">Membrane</keyword>
<dbReference type="AlphaFoldDB" id="A0A7Y0HXU3"/>
<comment type="subcellular location">
    <subcellularLocation>
        <location evidence="1 7">Cell membrane</location>
        <topology evidence="1 7">Multi-pass membrane protein</topology>
    </subcellularLocation>
</comment>
<feature type="transmembrane region" description="Helical" evidence="7">
    <location>
        <begin position="157"/>
        <end position="180"/>
    </location>
</feature>
<dbReference type="GO" id="GO:0055085">
    <property type="term" value="P:transmembrane transport"/>
    <property type="evidence" value="ECO:0007669"/>
    <property type="project" value="InterPro"/>
</dbReference>
<proteinExistence type="inferred from homology"/>
<dbReference type="GO" id="GO:0005886">
    <property type="term" value="C:plasma membrane"/>
    <property type="evidence" value="ECO:0007669"/>
    <property type="project" value="UniProtKB-SubCell"/>
</dbReference>